<dbReference type="InterPro" id="IPR006119">
    <property type="entry name" value="Resolv_N"/>
</dbReference>
<organism evidence="2 3">
    <name type="scientific">Rossellomorea marisflavi</name>
    <dbReference type="NCBI Taxonomy" id="189381"/>
    <lineage>
        <taxon>Bacteria</taxon>
        <taxon>Bacillati</taxon>
        <taxon>Bacillota</taxon>
        <taxon>Bacilli</taxon>
        <taxon>Bacillales</taxon>
        <taxon>Bacillaceae</taxon>
        <taxon>Rossellomorea</taxon>
    </lineage>
</organism>
<sequence>MQLEAAKPYIKEYNPDEIVRLNDHGVSALKNKLEQRPALKELLDLIRNDEVDTLIDYQRDRLAREFYEYLEIILLIYTHKVKVIFTATGHLPFNHDIESGIHSEGLFGILS</sequence>
<comment type="caution">
    <text evidence="2">The sequence shown here is derived from an EMBL/GenBank/DDBJ whole genome shotgun (WGS) entry which is preliminary data.</text>
</comment>
<gene>
    <name evidence="2" type="ORF">FZC83_07175</name>
</gene>
<feature type="domain" description="Resolvase/invertase-type recombinase catalytic" evidence="1">
    <location>
        <begin position="1"/>
        <end position="111"/>
    </location>
</feature>
<accession>A0A5D4RYR6</accession>
<dbReference type="InterPro" id="IPR036162">
    <property type="entry name" value="Resolvase-like_N_sf"/>
</dbReference>
<proteinExistence type="predicted"/>
<dbReference type="Gene3D" id="3.40.50.1390">
    <property type="entry name" value="Resolvase, N-terminal catalytic domain"/>
    <property type="match status" value="1"/>
</dbReference>
<dbReference type="GO" id="GO:0003677">
    <property type="term" value="F:DNA binding"/>
    <property type="evidence" value="ECO:0007669"/>
    <property type="project" value="InterPro"/>
</dbReference>
<evidence type="ECO:0000313" key="2">
    <source>
        <dbReference type="EMBL" id="TYS54722.1"/>
    </source>
</evidence>
<dbReference type="Pfam" id="PF00239">
    <property type="entry name" value="Resolvase"/>
    <property type="match status" value="1"/>
</dbReference>
<evidence type="ECO:0000313" key="3">
    <source>
        <dbReference type="Proteomes" id="UP000322997"/>
    </source>
</evidence>
<dbReference type="SUPFAM" id="SSF53041">
    <property type="entry name" value="Resolvase-like"/>
    <property type="match status" value="1"/>
</dbReference>
<protein>
    <submittedName>
        <fullName evidence="2">Recombinase family protein</fullName>
    </submittedName>
</protein>
<dbReference type="AlphaFoldDB" id="A0A5D4RYR6"/>
<dbReference type="PROSITE" id="PS51736">
    <property type="entry name" value="RECOMBINASES_3"/>
    <property type="match status" value="1"/>
</dbReference>
<reference evidence="2 3" key="1">
    <citation type="submission" date="2019-08" db="EMBL/GenBank/DDBJ databases">
        <title>Bacillus genomes from the desert of Cuatro Cienegas, Coahuila.</title>
        <authorList>
            <person name="Olmedo-Alvarez G."/>
        </authorList>
    </citation>
    <scope>NUCLEOTIDE SEQUENCE [LARGE SCALE GENOMIC DNA]</scope>
    <source>
        <strain evidence="2 3">CH108_3D</strain>
    </source>
</reference>
<dbReference type="GO" id="GO:0000150">
    <property type="term" value="F:DNA strand exchange activity"/>
    <property type="evidence" value="ECO:0007669"/>
    <property type="project" value="InterPro"/>
</dbReference>
<name>A0A5D4RYR6_9BACI</name>
<evidence type="ECO:0000259" key="1">
    <source>
        <dbReference type="PROSITE" id="PS51736"/>
    </source>
</evidence>
<dbReference type="SMART" id="SM00857">
    <property type="entry name" value="Resolvase"/>
    <property type="match status" value="1"/>
</dbReference>
<dbReference type="Proteomes" id="UP000322997">
    <property type="component" value="Unassembled WGS sequence"/>
</dbReference>
<dbReference type="EMBL" id="VTEQ01000002">
    <property type="protein sequence ID" value="TYS54722.1"/>
    <property type="molecule type" value="Genomic_DNA"/>
</dbReference>
<dbReference type="CDD" id="cd00338">
    <property type="entry name" value="Ser_Recombinase"/>
    <property type="match status" value="1"/>
</dbReference>